<dbReference type="AlphaFoldDB" id="A0AAD3CTP4"/>
<dbReference type="Proteomes" id="UP001054902">
    <property type="component" value="Unassembled WGS sequence"/>
</dbReference>
<accession>A0AAD3CTP4</accession>
<comment type="caution">
    <text evidence="1">The sequence shown here is derived from an EMBL/GenBank/DDBJ whole genome shotgun (WGS) entry which is preliminary data.</text>
</comment>
<dbReference type="EMBL" id="BLLK01000044">
    <property type="protein sequence ID" value="GFH50875.1"/>
    <property type="molecule type" value="Genomic_DNA"/>
</dbReference>
<keyword evidence="2" id="KW-1185">Reference proteome</keyword>
<protein>
    <submittedName>
        <fullName evidence="1">Uncharacterized protein</fullName>
    </submittedName>
</protein>
<proteinExistence type="predicted"/>
<evidence type="ECO:0000313" key="1">
    <source>
        <dbReference type="EMBL" id="GFH50875.1"/>
    </source>
</evidence>
<sequence length="143" mass="15804">MRAVPTGSNKDITVRQIDDFLAAFKTEDDFKLLVHKLKEKINVEPEPDLCTSYNGIEINQWRECIGMHGCKYITALVERFGWSSCISMSKASLAPLTQDLYNEIKSGARGPLAGSDDGKALCNAIRFGYRQLLGALIFIGGLC</sequence>
<evidence type="ECO:0000313" key="2">
    <source>
        <dbReference type="Proteomes" id="UP001054902"/>
    </source>
</evidence>
<gene>
    <name evidence="1" type="ORF">CTEN210_07350</name>
</gene>
<name>A0AAD3CTP4_9STRA</name>
<reference evidence="1 2" key="1">
    <citation type="journal article" date="2021" name="Sci. Rep.">
        <title>The genome of the diatom Chaetoceros tenuissimus carries an ancient integrated fragment of an extant virus.</title>
        <authorList>
            <person name="Hongo Y."/>
            <person name="Kimura K."/>
            <person name="Takaki Y."/>
            <person name="Yoshida Y."/>
            <person name="Baba S."/>
            <person name="Kobayashi G."/>
            <person name="Nagasaki K."/>
            <person name="Hano T."/>
            <person name="Tomaru Y."/>
        </authorList>
    </citation>
    <scope>NUCLEOTIDE SEQUENCE [LARGE SCALE GENOMIC DNA]</scope>
    <source>
        <strain evidence="1 2">NIES-3715</strain>
    </source>
</reference>
<organism evidence="1 2">
    <name type="scientific">Chaetoceros tenuissimus</name>
    <dbReference type="NCBI Taxonomy" id="426638"/>
    <lineage>
        <taxon>Eukaryota</taxon>
        <taxon>Sar</taxon>
        <taxon>Stramenopiles</taxon>
        <taxon>Ochrophyta</taxon>
        <taxon>Bacillariophyta</taxon>
        <taxon>Coscinodiscophyceae</taxon>
        <taxon>Chaetocerotophycidae</taxon>
        <taxon>Chaetocerotales</taxon>
        <taxon>Chaetocerotaceae</taxon>
        <taxon>Chaetoceros</taxon>
    </lineage>
</organism>